<sequence length="267" mass="30126">MVIDGKHLTFEGAHATPLDPPRPSFVLEREWQALLSPNWEVGLASTPYQPGSIIQIKHKPRPVTASGAAVVQERPEWAWDITGEWTFTPAHEPRAGSFMRLIGLPKSTPITMSIFLANNPRHTKIKRQYWAILKFGTAVEGCLRFCMPKDGGRQWSAKQFEEACKLDDDDWVGPPPKGSPKMGFRWRVKNCETGYQPQWYTSEFRHESGTFEIGDDGSLSFSLLMTIGFTPMVLRGVKNGEVQPRKSNAATVKTVWDSYTDMREPSD</sequence>
<proteinExistence type="predicted"/>
<evidence type="ECO:0000313" key="1">
    <source>
        <dbReference type="EMBL" id="PMD50716.1"/>
    </source>
</evidence>
<evidence type="ECO:0000313" key="2">
    <source>
        <dbReference type="Proteomes" id="UP000235371"/>
    </source>
</evidence>
<dbReference type="Proteomes" id="UP000235371">
    <property type="component" value="Unassembled WGS sequence"/>
</dbReference>
<dbReference type="RefSeq" id="XP_024727620.1">
    <property type="nucleotide sequence ID" value="XM_024871505.1"/>
</dbReference>
<accession>A0A2J6SIX7</accession>
<reference evidence="1 2" key="1">
    <citation type="submission" date="2016-04" db="EMBL/GenBank/DDBJ databases">
        <title>A degradative enzymes factory behind the ericoid mycorrhizal symbiosis.</title>
        <authorList>
            <consortium name="DOE Joint Genome Institute"/>
            <person name="Martino E."/>
            <person name="Morin E."/>
            <person name="Grelet G."/>
            <person name="Kuo A."/>
            <person name="Kohler A."/>
            <person name="Daghino S."/>
            <person name="Barry K."/>
            <person name="Choi C."/>
            <person name="Cichocki N."/>
            <person name="Clum A."/>
            <person name="Copeland A."/>
            <person name="Hainaut M."/>
            <person name="Haridas S."/>
            <person name="Labutti K."/>
            <person name="Lindquist E."/>
            <person name="Lipzen A."/>
            <person name="Khouja H.-R."/>
            <person name="Murat C."/>
            <person name="Ohm R."/>
            <person name="Olson A."/>
            <person name="Spatafora J."/>
            <person name="Veneault-Fourrey C."/>
            <person name="Henrissat B."/>
            <person name="Grigoriev I."/>
            <person name="Martin F."/>
            <person name="Perotto S."/>
        </authorList>
    </citation>
    <scope>NUCLEOTIDE SEQUENCE [LARGE SCALE GENOMIC DNA]</scope>
    <source>
        <strain evidence="1 2">E</strain>
    </source>
</reference>
<organism evidence="1 2">
    <name type="scientific">Hyaloscypha bicolor E</name>
    <dbReference type="NCBI Taxonomy" id="1095630"/>
    <lineage>
        <taxon>Eukaryota</taxon>
        <taxon>Fungi</taxon>
        <taxon>Dikarya</taxon>
        <taxon>Ascomycota</taxon>
        <taxon>Pezizomycotina</taxon>
        <taxon>Leotiomycetes</taxon>
        <taxon>Helotiales</taxon>
        <taxon>Hyaloscyphaceae</taxon>
        <taxon>Hyaloscypha</taxon>
        <taxon>Hyaloscypha bicolor</taxon>
    </lineage>
</organism>
<dbReference type="OrthoDB" id="3522589at2759"/>
<gene>
    <name evidence="1" type="ORF">K444DRAFT_275560</name>
</gene>
<dbReference type="InParanoid" id="A0A2J6SIX7"/>
<dbReference type="AlphaFoldDB" id="A0A2J6SIX7"/>
<dbReference type="GeneID" id="36579587"/>
<protein>
    <submittedName>
        <fullName evidence="1">Uncharacterized protein</fullName>
    </submittedName>
</protein>
<dbReference type="EMBL" id="KZ613913">
    <property type="protein sequence ID" value="PMD50716.1"/>
    <property type="molecule type" value="Genomic_DNA"/>
</dbReference>
<keyword evidence="2" id="KW-1185">Reference proteome</keyword>
<name>A0A2J6SIX7_9HELO</name>